<gene>
    <name evidence="2" type="primary">trbJ</name>
    <name evidence="2" type="ORF">N0K08_10630</name>
</gene>
<name>A0ABT2PKT4_9BURK</name>
<accession>A0ABT2PKT4</accession>
<dbReference type="NCBIfam" id="NF010452">
    <property type="entry name" value="PRK13879.1"/>
    <property type="match status" value="1"/>
</dbReference>
<dbReference type="NCBIfam" id="TIGR02780">
    <property type="entry name" value="TrbJ_Ti"/>
    <property type="match status" value="1"/>
</dbReference>
<organism evidence="2 3">
    <name type="scientific">Acidovorax bellezanensis</name>
    <dbReference type="NCBI Taxonomy" id="2976702"/>
    <lineage>
        <taxon>Bacteria</taxon>
        <taxon>Pseudomonadati</taxon>
        <taxon>Pseudomonadota</taxon>
        <taxon>Betaproteobacteria</taxon>
        <taxon>Burkholderiales</taxon>
        <taxon>Comamonadaceae</taxon>
        <taxon>Acidovorax</taxon>
    </lineage>
</organism>
<feature type="signal peptide" evidence="1">
    <location>
        <begin position="1"/>
        <end position="28"/>
    </location>
</feature>
<evidence type="ECO:0000256" key="1">
    <source>
        <dbReference type="SAM" id="SignalP"/>
    </source>
</evidence>
<dbReference type="EMBL" id="JAODYH010000004">
    <property type="protein sequence ID" value="MCT9811089.1"/>
    <property type="molecule type" value="Genomic_DNA"/>
</dbReference>
<keyword evidence="1" id="KW-0732">Signal</keyword>
<dbReference type="RefSeq" id="WP_261500265.1">
    <property type="nucleotide sequence ID" value="NZ_JAODYH010000004.1"/>
</dbReference>
<comment type="caution">
    <text evidence="2">The sequence shown here is derived from an EMBL/GenBank/DDBJ whole genome shotgun (WGS) entry which is preliminary data.</text>
</comment>
<proteinExistence type="predicted"/>
<dbReference type="InterPro" id="IPR014147">
    <property type="entry name" value="T4SS_TrbJ"/>
</dbReference>
<dbReference type="SUPFAM" id="SSF101082">
    <property type="entry name" value="Typo IV secretion system protein TraC"/>
    <property type="match status" value="1"/>
</dbReference>
<dbReference type="Proteomes" id="UP001525968">
    <property type="component" value="Unassembled WGS sequence"/>
</dbReference>
<sequence>MQGNPQQFLAAKTLLALALAAGPLAARAGGIPVIDAGNLQHNMLTAMESVTQTLKQVEQYKTQLLQYENMLQNTAAPTAYIWDQAESTMGQLRQAMDTLQHYKQQAGGIEAYLDKFQDLDYYRSSPCLKGGCSAARWSQMTEESAQRGTQVQKQANDALFRGLDRQQAAMQSDARQLQKLQSAAQGATGQMQALAAANQLASHQAMQLQQIRALLIAQQTAVATRQQVLADREARQQAAHEAATAPRIGLTPNPLNWLSIKH</sequence>
<evidence type="ECO:0000313" key="2">
    <source>
        <dbReference type="EMBL" id="MCT9811089.1"/>
    </source>
</evidence>
<feature type="chain" id="PRO_5046074729" evidence="1">
    <location>
        <begin position="29"/>
        <end position="262"/>
    </location>
</feature>
<evidence type="ECO:0000313" key="3">
    <source>
        <dbReference type="Proteomes" id="UP001525968"/>
    </source>
</evidence>
<protein>
    <submittedName>
        <fullName evidence="2">P-type conjugative transfer protein TrbJ</fullName>
    </submittedName>
</protein>
<keyword evidence="3" id="KW-1185">Reference proteome</keyword>
<reference evidence="2 3" key="1">
    <citation type="submission" date="2022-09" db="EMBL/GenBank/DDBJ databases">
        <title>Draft genome of isolate Be4.</title>
        <authorList>
            <person name="Sanchez-Castro I."/>
            <person name="Martinez-Rodriguez P."/>
            <person name="Descostes M."/>
            <person name="Merroun M."/>
        </authorList>
    </citation>
    <scope>NUCLEOTIDE SEQUENCE [LARGE SCALE GENOMIC DNA]</scope>
    <source>
        <strain evidence="2 3">Be4</strain>
    </source>
</reference>